<dbReference type="EMBL" id="DVFW01000042">
    <property type="protein sequence ID" value="HIQ81206.1"/>
    <property type="molecule type" value="Genomic_DNA"/>
</dbReference>
<accession>A0A9D0ZJ53</accession>
<reference evidence="2" key="1">
    <citation type="submission" date="2020-10" db="EMBL/GenBank/DDBJ databases">
        <authorList>
            <person name="Gilroy R."/>
        </authorList>
    </citation>
    <scope>NUCLEOTIDE SEQUENCE</scope>
    <source>
        <strain evidence="2">ChiSjej1B19-3389</strain>
    </source>
</reference>
<organism evidence="2 3">
    <name type="scientific">Candidatus Scatavimonas merdigallinarum</name>
    <dbReference type="NCBI Taxonomy" id="2840914"/>
    <lineage>
        <taxon>Bacteria</taxon>
        <taxon>Bacillati</taxon>
        <taxon>Bacillota</taxon>
        <taxon>Clostridia</taxon>
        <taxon>Eubacteriales</taxon>
        <taxon>Oscillospiraceae</taxon>
        <taxon>Oscillospiraceae incertae sedis</taxon>
        <taxon>Candidatus Scatavimonas</taxon>
    </lineage>
</organism>
<evidence type="ECO:0000313" key="3">
    <source>
        <dbReference type="Proteomes" id="UP000886787"/>
    </source>
</evidence>
<comment type="caution">
    <text evidence="2">The sequence shown here is derived from an EMBL/GenBank/DDBJ whole genome shotgun (WGS) entry which is preliminary data.</text>
</comment>
<reference evidence="2" key="2">
    <citation type="journal article" date="2021" name="PeerJ">
        <title>Extensive microbial diversity within the chicken gut microbiome revealed by metagenomics and culture.</title>
        <authorList>
            <person name="Gilroy R."/>
            <person name="Ravi A."/>
            <person name="Getino M."/>
            <person name="Pursley I."/>
            <person name="Horton D.L."/>
            <person name="Alikhan N.F."/>
            <person name="Baker D."/>
            <person name="Gharbi K."/>
            <person name="Hall N."/>
            <person name="Watson M."/>
            <person name="Adriaenssens E.M."/>
            <person name="Foster-Nyarko E."/>
            <person name="Jarju S."/>
            <person name="Secka A."/>
            <person name="Antonio M."/>
            <person name="Oren A."/>
            <person name="Chaudhuri R.R."/>
            <person name="La Ragione R."/>
            <person name="Hildebrand F."/>
            <person name="Pallen M.J."/>
        </authorList>
    </citation>
    <scope>NUCLEOTIDE SEQUENCE</scope>
    <source>
        <strain evidence="2">ChiSjej1B19-3389</strain>
    </source>
</reference>
<sequence>MNHPPIRYRGVELHHNPKSIQIEENKSYSEHFFVNALGAVQESGRKARVVSGEGEFFGKDCLTQYNAVLELFTSREGGLLSVSGYTPFYARFVLFTLTQPPLENFLSYRFVFIEDMSLMPQGIKVRQQTHTVTENQTLWDIAYLYGIPVESLLINNPGISRPDALTSGQEVKLL</sequence>
<name>A0A9D0ZJ53_9FIRM</name>
<dbReference type="PROSITE" id="PS51782">
    <property type="entry name" value="LYSM"/>
    <property type="match status" value="1"/>
</dbReference>
<protein>
    <submittedName>
        <fullName evidence="2">LysM peptidoglycan-binding domain-containing protein</fullName>
    </submittedName>
</protein>
<dbReference type="Proteomes" id="UP000886787">
    <property type="component" value="Unassembled WGS sequence"/>
</dbReference>
<dbReference type="InterPro" id="IPR018392">
    <property type="entry name" value="LysM"/>
</dbReference>
<dbReference type="SMART" id="SM00257">
    <property type="entry name" value="LysM"/>
    <property type="match status" value="1"/>
</dbReference>
<evidence type="ECO:0000313" key="2">
    <source>
        <dbReference type="EMBL" id="HIQ81206.1"/>
    </source>
</evidence>
<dbReference type="InterPro" id="IPR036779">
    <property type="entry name" value="LysM_dom_sf"/>
</dbReference>
<proteinExistence type="predicted"/>
<dbReference type="Pfam" id="PF01476">
    <property type="entry name" value="LysM"/>
    <property type="match status" value="1"/>
</dbReference>
<feature type="domain" description="LysM" evidence="1">
    <location>
        <begin position="128"/>
        <end position="173"/>
    </location>
</feature>
<dbReference type="CDD" id="cd00118">
    <property type="entry name" value="LysM"/>
    <property type="match status" value="1"/>
</dbReference>
<gene>
    <name evidence="2" type="ORF">IAD32_08005</name>
</gene>
<dbReference type="SUPFAM" id="SSF54106">
    <property type="entry name" value="LysM domain"/>
    <property type="match status" value="1"/>
</dbReference>
<evidence type="ECO:0000259" key="1">
    <source>
        <dbReference type="PROSITE" id="PS51782"/>
    </source>
</evidence>
<dbReference type="Gene3D" id="3.10.350.10">
    <property type="entry name" value="LysM domain"/>
    <property type="match status" value="1"/>
</dbReference>
<dbReference type="AlphaFoldDB" id="A0A9D0ZJ53"/>